<dbReference type="EMBL" id="CAXKWB010011313">
    <property type="protein sequence ID" value="CAL4100808.1"/>
    <property type="molecule type" value="Genomic_DNA"/>
</dbReference>
<feature type="domain" description="Serpin" evidence="5">
    <location>
        <begin position="71"/>
        <end position="431"/>
    </location>
</feature>
<dbReference type="PANTHER" id="PTHR11461:SF211">
    <property type="entry name" value="GH10112P-RELATED"/>
    <property type="match status" value="1"/>
</dbReference>
<proteinExistence type="inferred from homology"/>
<keyword evidence="2" id="KW-0646">Protease inhibitor</keyword>
<protein>
    <recommendedName>
        <fullName evidence="5">Serpin domain-containing protein</fullName>
    </recommendedName>
</protein>
<gene>
    <name evidence="6" type="ORF">MNOR_LOCUS16889</name>
</gene>
<dbReference type="Gene3D" id="3.30.497.10">
    <property type="entry name" value="Antithrombin, subunit I, domain 2"/>
    <property type="match status" value="1"/>
</dbReference>
<accession>A0AAV2QWC5</accession>
<dbReference type="GO" id="GO:0004867">
    <property type="term" value="F:serine-type endopeptidase inhibitor activity"/>
    <property type="evidence" value="ECO:0007669"/>
    <property type="project" value="UniProtKB-KW"/>
</dbReference>
<dbReference type="GO" id="GO:0005615">
    <property type="term" value="C:extracellular space"/>
    <property type="evidence" value="ECO:0007669"/>
    <property type="project" value="InterPro"/>
</dbReference>
<evidence type="ECO:0000256" key="3">
    <source>
        <dbReference type="ARBA" id="ARBA00022900"/>
    </source>
</evidence>
<evidence type="ECO:0000256" key="4">
    <source>
        <dbReference type="RuleBase" id="RU000411"/>
    </source>
</evidence>
<dbReference type="AlphaFoldDB" id="A0AAV2QWC5"/>
<evidence type="ECO:0000313" key="7">
    <source>
        <dbReference type="Proteomes" id="UP001497623"/>
    </source>
</evidence>
<dbReference type="Gene3D" id="2.30.39.10">
    <property type="entry name" value="Alpha-1-antitrypsin, domain 1"/>
    <property type="match status" value="1"/>
</dbReference>
<evidence type="ECO:0000259" key="5">
    <source>
        <dbReference type="SMART" id="SM00093"/>
    </source>
</evidence>
<dbReference type="InterPro" id="IPR000215">
    <property type="entry name" value="Serpin_fam"/>
</dbReference>
<organism evidence="6 7">
    <name type="scientific">Meganyctiphanes norvegica</name>
    <name type="common">Northern krill</name>
    <name type="synonym">Thysanopoda norvegica</name>
    <dbReference type="NCBI Taxonomy" id="48144"/>
    <lineage>
        <taxon>Eukaryota</taxon>
        <taxon>Metazoa</taxon>
        <taxon>Ecdysozoa</taxon>
        <taxon>Arthropoda</taxon>
        <taxon>Crustacea</taxon>
        <taxon>Multicrustacea</taxon>
        <taxon>Malacostraca</taxon>
        <taxon>Eumalacostraca</taxon>
        <taxon>Eucarida</taxon>
        <taxon>Euphausiacea</taxon>
        <taxon>Euphausiidae</taxon>
        <taxon>Meganyctiphanes</taxon>
    </lineage>
</organism>
<name>A0AAV2QWC5_MEGNR</name>
<dbReference type="InterPro" id="IPR042178">
    <property type="entry name" value="Serpin_sf_1"/>
</dbReference>
<dbReference type="Pfam" id="PF00079">
    <property type="entry name" value="Serpin"/>
    <property type="match status" value="1"/>
</dbReference>
<dbReference type="PANTHER" id="PTHR11461">
    <property type="entry name" value="SERINE PROTEASE INHIBITOR, SERPIN"/>
    <property type="match status" value="1"/>
</dbReference>
<dbReference type="SMART" id="SM00093">
    <property type="entry name" value="SERPIN"/>
    <property type="match status" value="1"/>
</dbReference>
<dbReference type="InterPro" id="IPR023796">
    <property type="entry name" value="Serpin_dom"/>
</dbReference>
<comment type="caution">
    <text evidence="6">The sequence shown here is derived from an EMBL/GenBank/DDBJ whole genome shotgun (WGS) entry which is preliminary data.</text>
</comment>
<evidence type="ECO:0000256" key="2">
    <source>
        <dbReference type="ARBA" id="ARBA00022690"/>
    </source>
</evidence>
<evidence type="ECO:0000256" key="1">
    <source>
        <dbReference type="ARBA" id="ARBA00009500"/>
    </source>
</evidence>
<dbReference type="CDD" id="cd00172">
    <property type="entry name" value="serpin"/>
    <property type="match status" value="1"/>
</dbReference>
<evidence type="ECO:0000313" key="6">
    <source>
        <dbReference type="EMBL" id="CAL4100808.1"/>
    </source>
</evidence>
<dbReference type="SUPFAM" id="SSF56574">
    <property type="entry name" value="Serpins"/>
    <property type="match status" value="1"/>
</dbReference>
<dbReference type="Proteomes" id="UP001497623">
    <property type="component" value="Unassembled WGS sequence"/>
</dbReference>
<reference evidence="6 7" key="1">
    <citation type="submission" date="2024-05" db="EMBL/GenBank/DDBJ databases">
        <authorList>
            <person name="Wallberg A."/>
        </authorList>
    </citation>
    <scope>NUCLEOTIDE SEQUENCE [LARGE SCALE GENOMIC DNA]</scope>
</reference>
<keyword evidence="7" id="KW-1185">Reference proteome</keyword>
<comment type="similarity">
    <text evidence="1 4">Belongs to the serpin family.</text>
</comment>
<dbReference type="InterPro" id="IPR042185">
    <property type="entry name" value="Serpin_sf_2"/>
</dbReference>
<dbReference type="PROSITE" id="PS00284">
    <property type="entry name" value="SERPIN"/>
    <property type="match status" value="1"/>
</dbReference>
<keyword evidence="3" id="KW-0722">Serine protease inhibitor</keyword>
<sequence>MCGPSDSVLRPLRGDSISVRLSVFLLILTMRPTMGGGGPGLGNPRAGPEFPAYEHKDQVDAVAGAQNNFTRDLYVALAKGSTDNLFFSPFSIMTAIAMTHTGAKANTMEEIRKVLHLPENKEDVFNGFHDVVKDIKTPVNEYELRTSNMAYVSDKLSLLEEFASVLTNKFHSISKTVNFGASEEVRNEINQAVEKETNSRIKDLIPSGVLDALTRMVLVNAVYFKGTWSKQFDEAATKTLPFHTTKDTSVNIPMMYIKDNFNLFHNRDLGARLLSMDYEGGRLSMVIVLPDEVDGLATVEDKLATMDLNTIDKRMGSIKVEVTLPKFKLEESLQLKSYLQEMGIKDLFDEEKADLSGIGGSKDLHVSHVIHKAFLEVNEQGSEAAAATGVVMMTRMMIRTPPPFKADHPFFFYIRDRRSNFILFSGRYVKPVEN</sequence>
<dbReference type="InterPro" id="IPR023795">
    <property type="entry name" value="Serpin_CS"/>
</dbReference>
<dbReference type="InterPro" id="IPR036186">
    <property type="entry name" value="Serpin_sf"/>
</dbReference>